<dbReference type="EMBL" id="JABBGK010000001">
    <property type="protein sequence ID" value="NML73897.1"/>
    <property type="molecule type" value="Genomic_DNA"/>
</dbReference>
<feature type="domain" description="Lysozyme inhibitor LprI-like N-terminal" evidence="2">
    <location>
        <begin position="43"/>
        <end position="111"/>
    </location>
</feature>
<comment type="caution">
    <text evidence="3">The sequence shown here is derived from an EMBL/GenBank/DDBJ whole genome shotgun (WGS) entry which is preliminary data.</text>
</comment>
<dbReference type="InterPro" id="IPR009739">
    <property type="entry name" value="LprI-like_N"/>
</dbReference>
<proteinExistence type="predicted"/>
<keyword evidence="1" id="KW-0732">Signal</keyword>
<feature type="signal peptide" evidence="1">
    <location>
        <begin position="1"/>
        <end position="31"/>
    </location>
</feature>
<evidence type="ECO:0000313" key="3">
    <source>
        <dbReference type="EMBL" id="NML73897.1"/>
    </source>
</evidence>
<organism evidence="3 4">
    <name type="scientific">Rhizobium terricola</name>
    <dbReference type="NCBI Taxonomy" id="2728849"/>
    <lineage>
        <taxon>Bacteria</taxon>
        <taxon>Pseudomonadati</taxon>
        <taxon>Pseudomonadota</taxon>
        <taxon>Alphaproteobacteria</taxon>
        <taxon>Hyphomicrobiales</taxon>
        <taxon>Rhizobiaceae</taxon>
        <taxon>Rhizobium/Agrobacterium group</taxon>
        <taxon>Rhizobium</taxon>
    </lineage>
</organism>
<dbReference type="PANTHER" id="PTHR37549:SF1">
    <property type="entry name" value="LIPOPROTEIN LPRI"/>
    <property type="match status" value="1"/>
</dbReference>
<sequence>MPMSGTSRLSLTVAALLIAVPILAFSTTASAASFDCNRQGLAADEMAICENRDLNDLDVKMVTTFELISSLLPMGNRGELQDQQSAWLRQRQNCGADVDCLERAYEDRITQINRVYDTIEKPQ</sequence>
<dbReference type="GO" id="GO:0005576">
    <property type="term" value="C:extracellular region"/>
    <property type="evidence" value="ECO:0007669"/>
    <property type="project" value="TreeGrafter"/>
</dbReference>
<evidence type="ECO:0000256" key="1">
    <source>
        <dbReference type="SAM" id="SignalP"/>
    </source>
</evidence>
<evidence type="ECO:0000313" key="4">
    <source>
        <dbReference type="Proteomes" id="UP000541470"/>
    </source>
</evidence>
<dbReference type="AlphaFoldDB" id="A0A7Y0AUS5"/>
<evidence type="ECO:0000259" key="2">
    <source>
        <dbReference type="Pfam" id="PF07007"/>
    </source>
</evidence>
<gene>
    <name evidence="3" type="ORF">HHL25_07140</name>
</gene>
<reference evidence="3 4" key="1">
    <citation type="submission" date="2020-04" db="EMBL/GenBank/DDBJ databases">
        <title>Rhizobium sp. S-51 isolated from soil.</title>
        <authorList>
            <person name="Dahal R.H."/>
        </authorList>
    </citation>
    <scope>NUCLEOTIDE SEQUENCE [LARGE SCALE GENOMIC DNA]</scope>
    <source>
        <strain evidence="3 4">S-51</strain>
    </source>
</reference>
<protein>
    <recommendedName>
        <fullName evidence="2">Lysozyme inhibitor LprI-like N-terminal domain-containing protein</fullName>
    </recommendedName>
</protein>
<dbReference type="PANTHER" id="PTHR37549">
    <property type="entry name" value="LIPOPROTEIN LPRI"/>
    <property type="match status" value="1"/>
</dbReference>
<keyword evidence="4" id="KW-1185">Reference proteome</keyword>
<accession>A0A7Y0AUS5</accession>
<dbReference type="InterPro" id="IPR052755">
    <property type="entry name" value="Lysozyme_Inhibitor_LprI"/>
</dbReference>
<name>A0A7Y0AUS5_9HYPH</name>
<dbReference type="Proteomes" id="UP000541470">
    <property type="component" value="Unassembled WGS sequence"/>
</dbReference>
<feature type="chain" id="PRO_5031012356" description="Lysozyme inhibitor LprI-like N-terminal domain-containing protein" evidence="1">
    <location>
        <begin position="32"/>
        <end position="123"/>
    </location>
</feature>
<dbReference type="Pfam" id="PF07007">
    <property type="entry name" value="LprI"/>
    <property type="match status" value="1"/>
</dbReference>